<dbReference type="GO" id="GO:0046857">
    <property type="term" value="F:oxidoreductase activity, acting on other nitrogenous compounds as donors, with NAD or NADP as acceptor"/>
    <property type="evidence" value="ECO:0007669"/>
    <property type="project" value="TreeGrafter"/>
</dbReference>
<dbReference type="EMBL" id="WFKJ01000014">
    <property type="protein sequence ID" value="KAB7891648.1"/>
    <property type="molecule type" value="Genomic_DNA"/>
</dbReference>
<keyword evidence="6" id="KW-0560">Oxidoreductase</keyword>
<name>A0A6L4WTM7_9BACT</name>
<evidence type="ECO:0000313" key="12">
    <source>
        <dbReference type="Proteomes" id="UP000472839"/>
    </source>
</evidence>
<reference evidence="11 12" key="1">
    <citation type="submission" date="2019-10" db="EMBL/GenBank/DDBJ databases">
        <title>Poseidonibacter ostreae sp. nov., isolated from the gut of the Ostrea denselamellosa.</title>
        <authorList>
            <person name="Choi A."/>
        </authorList>
    </citation>
    <scope>NUCLEOTIDE SEQUENCE [LARGE SCALE GENOMIC DNA]</scope>
    <source>
        <strain evidence="9 12">SJOD-M-33</strain>
        <strain evidence="10 11">SJOD-M-5</strain>
    </source>
</reference>
<dbReference type="Proteomes" id="UP000472839">
    <property type="component" value="Unassembled WGS sequence"/>
</dbReference>
<proteinExistence type="inferred from homology"/>
<evidence type="ECO:0000256" key="6">
    <source>
        <dbReference type="ARBA" id="ARBA00023002"/>
    </source>
</evidence>
<dbReference type="PANTHER" id="PTHR23026">
    <property type="entry name" value="NADPH NITROREDUCTASE"/>
    <property type="match status" value="1"/>
</dbReference>
<evidence type="ECO:0000313" key="11">
    <source>
        <dbReference type="Proteomes" id="UP000461010"/>
    </source>
</evidence>
<sequence>MTVLEIGTLSPSSFGFEPWKFVVIQNEDLREKLKEFSWGAQGTLPTASHFVIILARKKKGMIYNSDYITHMMKDVKQLPEDVQKMYSGFYEQFQKVDFDLLKDDRYLFDWATKQNYIALANMMTGAAYMGIDSCPTEGFDAKKTEEFLKNELNIDTEEFGASVMVPFGYRKTEPSREKVRQSVNTVTQWFN</sequence>
<dbReference type="Gene3D" id="3.40.109.10">
    <property type="entry name" value="NADH Oxidase"/>
    <property type="match status" value="1"/>
</dbReference>
<dbReference type="EMBL" id="WFKK01000014">
    <property type="protein sequence ID" value="KAB7889372.1"/>
    <property type="molecule type" value="Genomic_DNA"/>
</dbReference>
<protein>
    <submittedName>
        <fullName evidence="9">NAD(P)H-dependent oxidoreductase</fullName>
    </submittedName>
</protein>
<evidence type="ECO:0000259" key="8">
    <source>
        <dbReference type="Pfam" id="PF00881"/>
    </source>
</evidence>
<evidence type="ECO:0000256" key="3">
    <source>
        <dbReference type="ARBA" id="ARBA00022630"/>
    </source>
</evidence>
<accession>A0A6L4WTM7</accession>
<dbReference type="Proteomes" id="UP000461010">
    <property type="component" value="Unassembled WGS sequence"/>
</dbReference>
<dbReference type="CDD" id="cd02149">
    <property type="entry name" value="NfsB-like"/>
    <property type="match status" value="1"/>
</dbReference>
<keyword evidence="7" id="KW-0520">NAD</keyword>
<evidence type="ECO:0000256" key="2">
    <source>
        <dbReference type="ARBA" id="ARBA00007118"/>
    </source>
</evidence>
<keyword evidence="11" id="KW-1185">Reference proteome</keyword>
<gene>
    <name evidence="10" type="ORF">GBG18_06110</name>
    <name evidence="9" type="ORF">GBG19_06205</name>
</gene>
<dbReference type="Pfam" id="PF00881">
    <property type="entry name" value="Nitroreductase"/>
    <property type="match status" value="1"/>
</dbReference>
<evidence type="ECO:0000256" key="7">
    <source>
        <dbReference type="ARBA" id="ARBA00023027"/>
    </source>
</evidence>
<comment type="cofactor">
    <cofactor evidence="1">
        <name>FMN</name>
        <dbReference type="ChEBI" id="CHEBI:58210"/>
    </cofactor>
</comment>
<dbReference type="InterPro" id="IPR000415">
    <property type="entry name" value="Nitroreductase-like"/>
</dbReference>
<evidence type="ECO:0000256" key="5">
    <source>
        <dbReference type="ARBA" id="ARBA00022857"/>
    </source>
</evidence>
<keyword evidence="5" id="KW-0521">NADP</keyword>
<keyword evidence="4" id="KW-0288">FMN</keyword>
<comment type="caution">
    <text evidence="9">The sequence shown here is derived from an EMBL/GenBank/DDBJ whole genome shotgun (WGS) entry which is preliminary data.</text>
</comment>
<dbReference type="InterPro" id="IPR050627">
    <property type="entry name" value="Nitroreductase/BluB"/>
</dbReference>
<feature type="domain" description="Nitroreductase" evidence="8">
    <location>
        <begin position="2"/>
        <end position="169"/>
    </location>
</feature>
<dbReference type="PANTHER" id="PTHR23026:SF125">
    <property type="entry name" value="OXYGEN-INSENSITIVE NAD(P)H NITROREDUCTASE"/>
    <property type="match status" value="1"/>
</dbReference>
<evidence type="ECO:0000313" key="10">
    <source>
        <dbReference type="EMBL" id="KAB7891648.1"/>
    </source>
</evidence>
<dbReference type="GO" id="GO:0005829">
    <property type="term" value="C:cytosol"/>
    <property type="evidence" value="ECO:0007669"/>
    <property type="project" value="TreeGrafter"/>
</dbReference>
<evidence type="ECO:0000256" key="1">
    <source>
        <dbReference type="ARBA" id="ARBA00001917"/>
    </source>
</evidence>
<comment type="similarity">
    <text evidence="2">Belongs to the nitroreductase family.</text>
</comment>
<organism evidence="9 12">
    <name type="scientific">Poseidonibacter ostreae</name>
    <dbReference type="NCBI Taxonomy" id="2654171"/>
    <lineage>
        <taxon>Bacteria</taxon>
        <taxon>Pseudomonadati</taxon>
        <taxon>Campylobacterota</taxon>
        <taxon>Epsilonproteobacteria</taxon>
        <taxon>Campylobacterales</taxon>
        <taxon>Arcobacteraceae</taxon>
        <taxon>Poseidonibacter</taxon>
    </lineage>
</organism>
<dbReference type="GO" id="GO:0046256">
    <property type="term" value="P:2,4,6-trinitrotoluene catabolic process"/>
    <property type="evidence" value="ECO:0007669"/>
    <property type="project" value="TreeGrafter"/>
</dbReference>
<dbReference type="AlphaFoldDB" id="A0A6L4WTM7"/>
<dbReference type="RefSeq" id="WP_152189369.1">
    <property type="nucleotide sequence ID" value="NZ_WFKI01000015.1"/>
</dbReference>
<evidence type="ECO:0000313" key="9">
    <source>
        <dbReference type="EMBL" id="KAB7889372.1"/>
    </source>
</evidence>
<dbReference type="InterPro" id="IPR033878">
    <property type="entry name" value="NfsB-like"/>
</dbReference>
<dbReference type="InterPro" id="IPR029479">
    <property type="entry name" value="Nitroreductase"/>
</dbReference>
<evidence type="ECO:0000256" key="4">
    <source>
        <dbReference type="ARBA" id="ARBA00022643"/>
    </source>
</evidence>
<dbReference type="SUPFAM" id="SSF55469">
    <property type="entry name" value="FMN-dependent nitroreductase-like"/>
    <property type="match status" value="1"/>
</dbReference>
<keyword evidence="3" id="KW-0285">Flavoprotein</keyword>